<evidence type="ECO:0000256" key="5">
    <source>
        <dbReference type="ARBA" id="ARBA00023136"/>
    </source>
</evidence>
<feature type="transmembrane region" description="Helical" evidence="6">
    <location>
        <begin position="5"/>
        <end position="23"/>
    </location>
</feature>
<reference evidence="9" key="2">
    <citation type="submission" date="2020-06" db="EMBL/GenBank/DDBJ databases">
        <title>Isolation of Planomicrobium glaciei.</title>
        <authorList>
            <person name="Malisova L."/>
            <person name="Safrankova R."/>
            <person name="Jakubu V."/>
            <person name="Spanelova P."/>
        </authorList>
    </citation>
    <scope>NUCLEOTIDE SEQUENCE [LARGE SCALE GENOMIC DNA]</scope>
    <source>
        <strain evidence="9">NRL-ATB46093</strain>
    </source>
</reference>
<dbReference type="InterPro" id="IPR011620">
    <property type="entry name" value="Sig_transdc_His_kinase_LytS_TM"/>
</dbReference>
<dbReference type="GO" id="GO:0043709">
    <property type="term" value="P:cell adhesion involved in single-species biofilm formation"/>
    <property type="evidence" value="ECO:0007669"/>
    <property type="project" value="TreeGrafter"/>
</dbReference>
<feature type="transmembrane region" description="Helical" evidence="6">
    <location>
        <begin position="101"/>
        <end position="122"/>
    </location>
</feature>
<reference evidence="8 9" key="1">
    <citation type="submission" date="2020-04" db="EMBL/GenBank/DDBJ databases">
        <authorList>
            <person name="Pajer P."/>
            <person name="Broz P."/>
        </authorList>
    </citation>
    <scope>NUCLEOTIDE SEQUENCE [LARGE SCALE GENOMIC DNA]</scope>
    <source>
        <strain evidence="9">NRL-ATB46093</strain>
    </source>
</reference>
<evidence type="ECO:0000313" key="8">
    <source>
        <dbReference type="EMBL" id="QKX50511.1"/>
    </source>
</evidence>
<dbReference type="GO" id="GO:0000155">
    <property type="term" value="F:phosphorelay sensor kinase activity"/>
    <property type="evidence" value="ECO:0007669"/>
    <property type="project" value="InterPro"/>
</dbReference>
<dbReference type="PANTHER" id="PTHR45138:SF9">
    <property type="entry name" value="DIGUANYLATE CYCLASE DGCM-RELATED"/>
    <property type="match status" value="1"/>
</dbReference>
<dbReference type="SMART" id="SM00267">
    <property type="entry name" value="GGDEF"/>
    <property type="match status" value="1"/>
</dbReference>
<dbReference type="InterPro" id="IPR050469">
    <property type="entry name" value="Diguanylate_Cyclase"/>
</dbReference>
<dbReference type="RefSeq" id="WP_176294366.1">
    <property type="nucleotide sequence ID" value="NZ_CP051177.1"/>
</dbReference>
<evidence type="ECO:0000256" key="2">
    <source>
        <dbReference type="ARBA" id="ARBA00022475"/>
    </source>
</evidence>
<dbReference type="Pfam" id="PF00990">
    <property type="entry name" value="GGDEF"/>
    <property type="match status" value="1"/>
</dbReference>
<feature type="transmembrane region" description="Helical" evidence="6">
    <location>
        <begin position="71"/>
        <end position="95"/>
    </location>
</feature>
<keyword evidence="4 6" id="KW-1133">Transmembrane helix</keyword>
<dbReference type="Proteomes" id="UP000509222">
    <property type="component" value="Chromosome"/>
</dbReference>
<organism evidence="8 9">
    <name type="scientific">Planococcus glaciei</name>
    <dbReference type="NCBI Taxonomy" id="459472"/>
    <lineage>
        <taxon>Bacteria</taxon>
        <taxon>Bacillati</taxon>
        <taxon>Bacillota</taxon>
        <taxon>Bacilli</taxon>
        <taxon>Bacillales</taxon>
        <taxon>Caryophanaceae</taxon>
        <taxon>Planococcus</taxon>
    </lineage>
</organism>
<name>A0A7H8QAI0_9BACL</name>
<evidence type="ECO:0000256" key="3">
    <source>
        <dbReference type="ARBA" id="ARBA00022692"/>
    </source>
</evidence>
<evidence type="ECO:0000256" key="4">
    <source>
        <dbReference type="ARBA" id="ARBA00022989"/>
    </source>
</evidence>
<gene>
    <name evidence="8" type="ORF">HF394_07925</name>
</gene>
<sequence length="364" mass="41914">MNSLLFFFLENMALIIALMYLALKVKELLVLELKKPSYLLGLSALFISFLTFSVMYNPFNYEGMRLDLREVPLFFVSYVGGWQYGLLSAIIPAMYRAFMGGPTAVIGIFQAILLPVIIGAFFHRKHPKTDIFFPLIDFKRMLIGFLVFELLKSVWMLLNTPVSVPITIAMFFFAVIAVLAMALILNEENRSFLLRKELEMYSNQDSLTRLPNIRFFKNKVEDLLSENTPMLISMIDVDYFKVYNDTHGHQKGDSVLRTLGQLLLESAREEDIVARYGGEEFVICYTNISKPEEVVFLAERFRKKVEDYKFEGEERQPGGRLTVSMGISFSSENKTMEQIIEQADQALYESKRRGKNRVTIYEAS</sequence>
<evidence type="ECO:0000256" key="6">
    <source>
        <dbReference type="SAM" id="Phobius"/>
    </source>
</evidence>
<dbReference type="PANTHER" id="PTHR45138">
    <property type="entry name" value="REGULATORY COMPONENTS OF SENSORY TRANSDUCTION SYSTEM"/>
    <property type="match status" value="1"/>
</dbReference>
<evidence type="ECO:0000259" key="7">
    <source>
        <dbReference type="PROSITE" id="PS50887"/>
    </source>
</evidence>
<dbReference type="GO" id="GO:0005886">
    <property type="term" value="C:plasma membrane"/>
    <property type="evidence" value="ECO:0007669"/>
    <property type="project" value="UniProtKB-SubCell"/>
</dbReference>
<accession>A0A7H8QAI0</accession>
<dbReference type="InterPro" id="IPR043128">
    <property type="entry name" value="Rev_trsase/Diguanyl_cyclase"/>
</dbReference>
<keyword evidence="5 6" id="KW-0472">Membrane</keyword>
<feature type="transmembrane region" description="Helical" evidence="6">
    <location>
        <begin position="38"/>
        <end position="59"/>
    </location>
</feature>
<keyword evidence="9" id="KW-1185">Reference proteome</keyword>
<feature type="transmembrane region" description="Helical" evidence="6">
    <location>
        <begin position="164"/>
        <end position="185"/>
    </location>
</feature>
<protein>
    <submittedName>
        <fullName evidence="8">Diguanylate cyclase</fullName>
    </submittedName>
</protein>
<comment type="subcellular location">
    <subcellularLocation>
        <location evidence="1">Cell membrane</location>
        <topology evidence="1">Multi-pass membrane protein</topology>
    </subcellularLocation>
</comment>
<dbReference type="InterPro" id="IPR029787">
    <property type="entry name" value="Nucleotide_cyclase"/>
</dbReference>
<dbReference type="EMBL" id="CP051177">
    <property type="protein sequence ID" value="QKX50511.1"/>
    <property type="molecule type" value="Genomic_DNA"/>
</dbReference>
<dbReference type="AlphaFoldDB" id="A0A7H8QAI0"/>
<dbReference type="FunFam" id="3.30.70.270:FF:000001">
    <property type="entry name" value="Diguanylate cyclase domain protein"/>
    <property type="match status" value="1"/>
</dbReference>
<evidence type="ECO:0000256" key="1">
    <source>
        <dbReference type="ARBA" id="ARBA00004651"/>
    </source>
</evidence>
<dbReference type="Gene3D" id="1.10.1760.20">
    <property type="match status" value="1"/>
</dbReference>
<proteinExistence type="predicted"/>
<dbReference type="PROSITE" id="PS50887">
    <property type="entry name" value="GGDEF"/>
    <property type="match status" value="1"/>
</dbReference>
<dbReference type="GO" id="GO:0071555">
    <property type="term" value="P:cell wall organization"/>
    <property type="evidence" value="ECO:0007669"/>
    <property type="project" value="InterPro"/>
</dbReference>
<keyword evidence="3 6" id="KW-0812">Transmembrane</keyword>
<dbReference type="CDD" id="cd01949">
    <property type="entry name" value="GGDEF"/>
    <property type="match status" value="1"/>
</dbReference>
<dbReference type="Pfam" id="PF07694">
    <property type="entry name" value="5TM-5TMR_LYT"/>
    <property type="match status" value="1"/>
</dbReference>
<keyword evidence="2" id="KW-1003">Cell membrane</keyword>
<dbReference type="Gene3D" id="3.30.70.270">
    <property type="match status" value="1"/>
</dbReference>
<dbReference type="NCBIfam" id="TIGR00254">
    <property type="entry name" value="GGDEF"/>
    <property type="match status" value="1"/>
</dbReference>
<evidence type="ECO:0000313" key="9">
    <source>
        <dbReference type="Proteomes" id="UP000509222"/>
    </source>
</evidence>
<dbReference type="GO" id="GO:0052621">
    <property type="term" value="F:diguanylate cyclase activity"/>
    <property type="evidence" value="ECO:0007669"/>
    <property type="project" value="TreeGrafter"/>
</dbReference>
<feature type="transmembrane region" description="Helical" evidence="6">
    <location>
        <begin position="142"/>
        <end position="158"/>
    </location>
</feature>
<feature type="domain" description="GGDEF" evidence="7">
    <location>
        <begin position="228"/>
        <end position="363"/>
    </location>
</feature>
<dbReference type="InterPro" id="IPR000160">
    <property type="entry name" value="GGDEF_dom"/>
</dbReference>
<dbReference type="SUPFAM" id="SSF55073">
    <property type="entry name" value="Nucleotide cyclase"/>
    <property type="match status" value="1"/>
</dbReference>
<dbReference type="GO" id="GO:1902201">
    <property type="term" value="P:negative regulation of bacterial-type flagellum-dependent cell motility"/>
    <property type="evidence" value="ECO:0007669"/>
    <property type="project" value="TreeGrafter"/>
</dbReference>